<name>A0A375CSG9_9BURK</name>
<evidence type="ECO:0000313" key="3">
    <source>
        <dbReference type="EMBL" id="SPD69745.1"/>
    </source>
</evidence>
<dbReference type="EMBL" id="OFSN01000060">
    <property type="protein sequence ID" value="SOY78088.1"/>
    <property type="molecule type" value="Genomic_DNA"/>
</dbReference>
<protein>
    <submittedName>
        <fullName evidence="2">Uncharacterized protein</fullName>
    </submittedName>
</protein>
<dbReference type="Proteomes" id="UP000257016">
    <property type="component" value="Unassembled WGS sequence"/>
</dbReference>
<organism evidence="2 5">
    <name type="scientific">Cupriavidus taiwanensis</name>
    <dbReference type="NCBI Taxonomy" id="164546"/>
    <lineage>
        <taxon>Bacteria</taxon>
        <taxon>Pseudomonadati</taxon>
        <taxon>Pseudomonadota</taxon>
        <taxon>Betaproteobacteria</taxon>
        <taxon>Burkholderiales</taxon>
        <taxon>Burkholderiaceae</taxon>
        <taxon>Cupriavidus</taxon>
    </lineage>
</organism>
<dbReference type="Proteomes" id="UP000256297">
    <property type="component" value="Plasmid CBM2589_p"/>
</dbReference>
<gene>
    <name evidence="2" type="ORF">CBM2586_P390030</name>
    <name evidence="1" type="ORF">CBM2589_P380030</name>
    <name evidence="3" type="ORF">CBM2636_P20432</name>
</gene>
<proteinExistence type="predicted"/>
<accession>A0A375CSG9</accession>
<geneLocation type="plasmid" evidence="5">
    <name>cbm2586_p</name>
</geneLocation>
<evidence type="ECO:0000313" key="1">
    <source>
        <dbReference type="EMBL" id="SOY76989.1"/>
    </source>
</evidence>
<geneLocation type="plasmid" evidence="4">
    <name>cbm2636p</name>
</geneLocation>
<evidence type="ECO:0000313" key="5">
    <source>
        <dbReference type="Proteomes" id="UP000257016"/>
    </source>
</evidence>
<evidence type="ECO:0000313" key="2">
    <source>
        <dbReference type="EMBL" id="SOY78088.1"/>
    </source>
</evidence>
<dbReference type="AlphaFoldDB" id="A0A375CSG9"/>
<evidence type="ECO:0000313" key="4">
    <source>
        <dbReference type="Proteomes" id="UP000254259"/>
    </source>
</evidence>
<sequence>MTRSCKRATDADSWKTTDLNTVTNRLDLFEHSRDVMLRNDVLAALEQRDHRRT</sequence>
<dbReference type="EMBL" id="LT984815">
    <property type="protein sequence ID" value="SPD69745.1"/>
    <property type="molecule type" value="Genomic_DNA"/>
</dbReference>
<dbReference type="EMBL" id="OFSP01000071">
    <property type="protein sequence ID" value="SOY76989.1"/>
    <property type="molecule type" value="Genomic_DNA"/>
</dbReference>
<reference evidence="4 5" key="1">
    <citation type="submission" date="2018-01" db="EMBL/GenBank/DDBJ databases">
        <authorList>
            <person name="Clerissi C."/>
        </authorList>
    </citation>
    <scope>NUCLEOTIDE SEQUENCE [LARGE SCALE GENOMIC DNA]</scope>
    <source>
        <strain evidence="2">Cupriavidus taiwanensis LMG 19430</strain>
        <strain evidence="1">Cupriavidus taiwanensis STM 3521</strain>
        <strain evidence="3">Cupriavidus taiwanensis SWF 66322</strain>
        <plasmid evidence="5">cbm2586_p</plasmid>
        <plasmid evidence="3">CBM2636p</plasmid>
        <plasmid evidence="4">cbm2636p</plasmid>
    </source>
</reference>
<keyword evidence="3" id="KW-0614">Plasmid</keyword>
<geneLocation type="plasmid" evidence="3">
    <name>CBM2636p</name>
</geneLocation>
<dbReference type="Proteomes" id="UP000254259">
    <property type="component" value="Plasmid CBM2636p"/>
</dbReference>